<dbReference type="InterPro" id="IPR012678">
    <property type="entry name" value="Ribosomal_uL23/eL15/eS24_sf"/>
</dbReference>
<dbReference type="GO" id="GO:1990904">
    <property type="term" value="C:ribonucleoprotein complex"/>
    <property type="evidence" value="ECO:0007669"/>
    <property type="project" value="UniProtKB-KW"/>
</dbReference>
<protein>
    <submittedName>
        <fullName evidence="3">40S RIBOSOMAL PROTEIN S24</fullName>
    </submittedName>
</protein>
<dbReference type="InterPro" id="IPR001976">
    <property type="entry name" value="Ribosomal_eS24"/>
</dbReference>
<dbReference type="SUPFAM" id="SSF54189">
    <property type="entry name" value="Ribosomal proteins S24e, L23 and L15e"/>
    <property type="match status" value="1"/>
</dbReference>
<dbReference type="GO" id="GO:0003735">
    <property type="term" value="F:structural constituent of ribosome"/>
    <property type="evidence" value="ECO:0007669"/>
    <property type="project" value="InterPro"/>
</dbReference>
<dbReference type="GO" id="GO:0006412">
    <property type="term" value="P:translation"/>
    <property type="evidence" value="ECO:0007669"/>
    <property type="project" value="InterPro"/>
</dbReference>
<dbReference type="GO" id="GO:0005840">
    <property type="term" value="C:ribosome"/>
    <property type="evidence" value="ECO:0007669"/>
    <property type="project" value="UniProtKB-KW"/>
</dbReference>
<dbReference type="VEuPathDB" id="MicrosporidiaDB:H311_00670"/>
<name>E3PYG0_9MICR</name>
<reference evidence="3" key="2">
    <citation type="submission" date="2010-10" db="EMBL/GenBank/DDBJ databases">
        <title>Identification of transcriptional signals in Encephalitozoon cuniculi widespread among Microsporidian phylum: Tool for structural genome annotation.</title>
        <authorList>
            <person name="Peyretaillade E."/>
            <person name="Goncalves O."/>
            <person name="Terrat S."/>
            <person name="Dugat-Bony E."/>
            <person name="Wincker P."/>
            <person name="Cornman R.S."/>
            <person name="Evans J.D."/>
            <person name="Delbac F."/>
            <person name="Peyret P."/>
        </authorList>
    </citation>
    <scope>NUCLEOTIDE SEQUENCE</scope>
    <source>
        <strain evidence="3">Undeen</strain>
    </source>
</reference>
<accession>E3PYG0</accession>
<evidence type="ECO:0000313" key="3">
    <source>
        <dbReference type="EMBL" id="CBH28925.1"/>
    </source>
</evidence>
<reference evidence="3" key="1">
    <citation type="submission" date="2009-10" db="EMBL/GenBank/DDBJ databases">
        <authorList>
            <person name="Genoscope - CEA"/>
        </authorList>
    </citation>
    <scope>NUCLEOTIDE SEQUENCE</scope>
    <source>
        <strain evidence="3">Undeen</strain>
    </source>
</reference>
<dbReference type="VEuPathDB" id="MicrosporidiaDB:H312_02605"/>
<evidence type="ECO:0000256" key="1">
    <source>
        <dbReference type="ARBA" id="ARBA00022980"/>
    </source>
</evidence>
<sequence length="121" mass="14061">METKILSVNVNTLLNRKELNVLVTHEQKPSPSKKAVIAILSNLFKTKDSNIVVKTISTRYGSNETKCDVRIYESPETMKKLEERVKRSLNRRARKAAKKQKAKIFGTLRRHVKKQEKRQNK</sequence>
<dbReference type="Gene3D" id="3.30.70.330">
    <property type="match status" value="1"/>
</dbReference>
<dbReference type="EMBL" id="FP565863">
    <property type="protein sequence ID" value="CBH28925.1"/>
    <property type="molecule type" value="Genomic_DNA"/>
</dbReference>
<dbReference type="AlphaFoldDB" id="E3PYG0"/>
<keyword evidence="1 3" id="KW-0689">Ribosomal protein</keyword>
<dbReference type="InterPro" id="IPR012677">
    <property type="entry name" value="Nucleotide-bd_a/b_plait_sf"/>
</dbReference>
<keyword evidence="2" id="KW-0687">Ribonucleoprotein</keyword>
<proteinExistence type="inferred from homology"/>
<evidence type="ECO:0000256" key="2">
    <source>
        <dbReference type="ARBA" id="ARBA00023274"/>
    </source>
</evidence>
<dbReference type="HAMAP" id="MF_00545">
    <property type="entry name" value="Ribosomal_eS24"/>
    <property type="match status" value="1"/>
</dbReference>
<dbReference type="Pfam" id="PF01282">
    <property type="entry name" value="Ribosomal_S24e"/>
    <property type="match status" value="1"/>
</dbReference>
<organism evidence="3">
    <name type="scientific">Anncaliia algerae</name>
    <dbReference type="NCBI Taxonomy" id="723287"/>
    <lineage>
        <taxon>Eukaryota</taxon>
        <taxon>Fungi</taxon>
        <taxon>Fungi incertae sedis</taxon>
        <taxon>Microsporidia</taxon>
        <taxon>Tubulinosematoidea</taxon>
        <taxon>Tubulinosematidae</taxon>
        <taxon>Anncaliia</taxon>
    </lineage>
</organism>